<sequence>MLIETLRDLMTTECEEKKVSTTAAFRSSPIRKSASWWQLILPDKLQVGHKETMEDVNIFLESGNTAAAENVSLAERRSEVAAAISVQSMSLWTLPQVKSFGHVSKLGREAGLSSESSEHEAAAPTDCSIKSNERTERLSGDMAIHNNETWWKLSALEQMPNVREEFVKIINELSSDYWRNFALQIGTEIAPDIAEISNDNNIWMGSSRLASLLVTKLEDELENEGTLEEFVDLVRRFERIRFINCLRLSECTMEFISAGLVLDAKKTKSTRLSYLCAALSREKQDQKALAWLLVLLLVRKAKDAAASAVNAWPQGLQKLPRSLASVIVVGLELNGHSLLSADFTSSLLTHAQMSGALATMKLSSCYFGVGLMQDCWIHQHLKYTLIPALSGVHANAALHDICLILLLKARDLFCGDDDRLAFFTQVLKKVEGGSWSLAKTAVCLAKQMLPEAAIRVVAEGDTHVVGIGFVDEETKIRLVPSKPDAKLSLQNCYAPLLIEMMFSKDFDRLMEGQLIHPVPSLVGMRAGPNSNGGSLSCQLLSSGTKKRHRKEAKQMDSSPRTIGKRENTLRDPCSNSRKKKKRLSSTEQAAEDEIRNNLVILTAKFGSKSSVNKQTKINPKKIWPLAKGDEKMHSSVCCVLRQLKEPTHEEVHEASYKLNAFPDDHALARSMLRFFCGTENFCEWTLLGVVQSLRCRGRPLVVEWLAREAINGLSKCLATERAAAVSRVLVLLLTHTEQDTTTPPGETCHLDSNAIA</sequence>
<accession>A0A8S1BY12</accession>
<evidence type="ECO:0000256" key="1">
    <source>
        <dbReference type="SAM" id="MobiDB-lite"/>
    </source>
</evidence>
<feature type="compositionally biased region" description="Low complexity" evidence="1">
    <location>
        <begin position="532"/>
        <end position="543"/>
    </location>
</feature>
<evidence type="ECO:0000313" key="3">
    <source>
        <dbReference type="Proteomes" id="UP000494165"/>
    </source>
</evidence>
<reference evidence="2 3" key="1">
    <citation type="submission" date="2020-04" db="EMBL/GenBank/DDBJ databases">
        <authorList>
            <person name="Alioto T."/>
            <person name="Alioto T."/>
            <person name="Gomez Garrido J."/>
        </authorList>
    </citation>
    <scope>NUCLEOTIDE SEQUENCE [LARGE SCALE GENOMIC DNA]</scope>
</reference>
<keyword evidence="3" id="KW-1185">Reference proteome</keyword>
<dbReference type="EMBL" id="CADEPI010000004">
    <property type="protein sequence ID" value="CAB3360677.1"/>
    <property type="molecule type" value="Genomic_DNA"/>
</dbReference>
<dbReference type="AlphaFoldDB" id="A0A8S1BY12"/>
<evidence type="ECO:0000313" key="2">
    <source>
        <dbReference type="EMBL" id="CAB3360677.1"/>
    </source>
</evidence>
<organism evidence="2 3">
    <name type="scientific">Cloeon dipterum</name>
    <dbReference type="NCBI Taxonomy" id="197152"/>
    <lineage>
        <taxon>Eukaryota</taxon>
        <taxon>Metazoa</taxon>
        <taxon>Ecdysozoa</taxon>
        <taxon>Arthropoda</taxon>
        <taxon>Hexapoda</taxon>
        <taxon>Insecta</taxon>
        <taxon>Pterygota</taxon>
        <taxon>Palaeoptera</taxon>
        <taxon>Ephemeroptera</taxon>
        <taxon>Pisciforma</taxon>
        <taxon>Baetidae</taxon>
        <taxon>Cloeon</taxon>
    </lineage>
</organism>
<feature type="region of interest" description="Disordered" evidence="1">
    <location>
        <begin position="532"/>
        <end position="589"/>
    </location>
</feature>
<comment type="caution">
    <text evidence="2">The sequence shown here is derived from an EMBL/GenBank/DDBJ whole genome shotgun (WGS) entry which is preliminary data.</text>
</comment>
<proteinExistence type="predicted"/>
<dbReference type="Proteomes" id="UP000494165">
    <property type="component" value="Unassembled WGS sequence"/>
</dbReference>
<gene>
    <name evidence="2" type="ORF">CLODIP_2_CD03331</name>
</gene>
<protein>
    <submittedName>
        <fullName evidence="2">Uncharacterized protein</fullName>
    </submittedName>
</protein>
<name>A0A8S1BY12_9INSE</name>